<dbReference type="FunFam" id="3.10.100.10:FF:000009">
    <property type="entry name" value="Aggrecan core protein"/>
    <property type="match status" value="1"/>
</dbReference>
<keyword evidence="5 17" id="KW-0245">EGF-like domain</keyword>
<evidence type="ECO:0000256" key="1">
    <source>
        <dbReference type="ARBA" id="ARBA00004498"/>
    </source>
</evidence>
<keyword evidence="4" id="KW-0272">Extracellular matrix</keyword>
<dbReference type="GO" id="GO:0010001">
    <property type="term" value="P:glial cell differentiation"/>
    <property type="evidence" value="ECO:0007669"/>
    <property type="project" value="TreeGrafter"/>
</dbReference>
<feature type="chain" id="PRO_5035437977" description="Aggrecan core protein" evidence="21">
    <location>
        <begin position="18"/>
        <end position="1577"/>
    </location>
</feature>
<evidence type="ECO:0000256" key="7">
    <source>
        <dbReference type="ARBA" id="ARBA00022729"/>
    </source>
</evidence>
<feature type="compositionally biased region" description="Polar residues" evidence="20">
    <location>
        <begin position="914"/>
        <end position="932"/>
    </location>
</feature>
<feature type="compositionally biased region" description="Low complexity" evidence="20">
    <location>
        <begin position="402"/>
        <end position="416"/>
    </location>
</feature>
<dbReference type="InterPro" id="IPR007110">
    <property type="entry name" value="Ig-like_dom"/>
</dbReference>
<dbReference type="FunFam" id="3.10.100.10:FF:000002">
    <property type="entry name" value="Hyaluronan proteoglycan link protein 1"/>
    <property type="match status" value="1"/>
</dbReference>
<keyword evidence="12" id="KW-0373">Hyaluronic acid</keyword>
<name>A0A8M1HC48_BETSP</name>
<dbReference type="GO" id="GO:0045202">
    <property type="term" value="C:synapse"/>
    <property type="evidence" value="ECO:0007669"/>
    <property type="project" value="TreeGrafter"/>
</dbReference>
<organism evidence="27 28">
    <name type="scientific">Betta splendens</name>
    <name type="common">Siamese fighting fish</name>
    <dbReference type="NCBI Taxonomy" id="158456"/>
    <lineage>
        <taxon>Eukaryota</taxon>
        <taxon>Metazoa</taxon>
        <taxon>Chordata</taxon>
        <taxon>Craniata</taxon>
        <taxon>Vertebrata</taxon>
        <taxon>Euteleostomi</taxon>
        <taxon>Actinopterygii</taxon>
        <taxon>Neopterygii</taxon>
        <taxon>Teleostei</taxon>
        <taxon>Neoteleostei</taxon>
        <taxon>Acanthomorphata</taxon>
        <taxon>Anabantaria</taxon>
        <taxon>Anabantiformes</taxon>
        <taxon>Anabantoidei</taxon>
        <taxon>Osphronemidae</taxon>
        <taxon>Betta</taxon>
    </lineage>
</organism>
<dbReference type="InterPro" id="IPR000436">
    <property type="entry name" value="Sushi_SCR_CCP_dom"/>
</dbReference>
<evidence type="ECO:0000256" key="4">
    <source>
        <dbReference type="ARBA" id="ARBA00022530"/>
    </source>
</evidence>
<evidence type="ECO:0000256" key="6">
    <source>
        <dbReference type="ARBA" id="ARBA00022723"/>
    </source>
</evidence>
<dbReference type="InterPro" id="IPR033987">
    <property type="entry name" value="CSPG_CTLD"/>
</dbReference>
<dbReference type="GO" id="GO:0007155">
    <property type="term" value="P:cell adhesion"/>
    <property type="evidence" value="ECO:0007669"/>
    <property type="project" value="InterPro"/>
</dbReference>
<feature type="compositionally biased region" description="Polar residues" evidence="20">
    <location>
        <begin position="697"/>
        <end position="708"/>
    </location>
</feature>
<dbReference type="PROSITE" id="PS50041">
    <property type="entry name" value="C_TYPE_LECTIN_2"/>
    <property type="match status" value="1"/>
</dbReference>
<gene>
    <name evidence="28" type="primary">LOC114852303</name>
</gene>
<evidence type="ECO:0000256" key="13">
    <source>
        <dbReference type="ARBA" id="ARBA00023319"/>
    </source>
</evidence>
<keyword evidence="6" id="KW-0479">Metal-binding</keyword>
<sequence>MIKLTALLYVCLNLVSASFDYFNFEAHAYSEPEDVLSVSIGLEGAQHALLGGSITLPCSFEDRTVPDPGAPTIAPLSHRIKWSLVTKEKVTTVLVALEGQVRIGEGYLDRVRLLGYPSTPTDASIQITELRSSDTGAYRCEVQQGIEDDHDIVHVRVQGIVFHYRAIMGRYTLTFEKAKAACSQNSAVIASPEQLQAAYDDGFHQCDAGWLSDQTVRYPIHDPRVNCYGDKEILPGVRTYGVRDLNETYDVYCFTETMAGRVFYTASAERFSYSQAVAACSQQGAQLATTGQLYLAWQGGMDVCNAGWLGDRSVRYPINVRRPQCGGGLLGVRTVYLHTNQTGYPHPSSRYDAFCYTDSPDEEGSGTIEEGSGVLSVTTVTQSPEVFFMRTTTSSEAAGEVETQQPYTETPTEEPLPQSPNVTELITELIKSVGAQPDVGGEPSKGFVMPPNGVVFHYRSASGRYAYSFVEAQLACQSVGASIATAEQLQAAYEGGYHQCDAGWLLDQTVRYPIVFPRDKCAGDLGDEPGVRSYGLRPAHERYDVYCYIDGLKGEVFHLGSAEGFTYEEAVSGCREQNAVLASTGELYAAWRMGFNKCRAGWLLDHSVRYPINSPRAECGAGKLGVHTVHTHPNQTGYPEPSAKFDAYCFRGDILRIANETGLNITDIQEALLNVTSITDLLRPAVPSIAAPVPVETSGSGSGSTDLESGSAIDKASGDHSGDVSGSGDLSGSGAQVISGDVSGSGHVSGSGEQAVSGDRSGSGDLSGYGYQTLFVEFSSSQEQSGSGNQAISGDTSGSGVLSGSGDQDLSGDVFGSGDLSGSGRAEPPGGESGLGSADFSASGLAGEEIGLDVSFSGINSILSGEGSGAEGFQEAGEGSTEILIIPPLESGSGAFSGSGELSGSGSGSRFVESGSSMDRSEESGQFSGTNSQDFYGFSSASASGESGELSGSGDARIVLLVDELTDASSPATRKEYELGGGQLMFSGSGDMSGSGISSGSGAESGSGFFSGLTFVALGVSDLTVPSFIEQEASGLLFYSSGQESGDNLSGSGSSAFIVSGSGASGSGTFELGTSGSGTFASGMLGSGASGLGASGSGKFGSGMVGSGASGLGTFGSEYSTSGEEGSVRFWNWESKALEDVKPPMELGQGSVEYSGEGSMSGFYSGDTHSSAASGISATGDPPQVMWPSSATEQTFTKSPTETEVSLHSVEQAQISNDVYFTLFPVVAPAGLAAPPTATTPPSVRMPGGAEDAGLAEGGTTSSDAASALLACMLHPGKSSLSHVALATSFTNCLALRCDRGAITASCSQLPSSPPLAETVVSSAPYFAEVDVCHSNPCANGATCVESADSYKCLCLPSYGGKHCEMDEQLCEEGWTKFQGNCYRHSSDRKTWLEAEQHCRDANAHLVSIITPEEQAFVNSNGQNYQWLGLNDKMVANDFRWTDGTPLQFENWRPNQPDNYFQTGEDCVVMIWHENGQWNDVPCNYHLPFTCKKGPASCGPPPEVDDAFMFGSRRDEYPVGAIIRYQCRPGFTQRRPPVVRCKADGKWETPLVKCTDVKARKRIEPRSRRSPAPSRSH</sequence>
<feature type="domain" description="Link" evidence="26">
    <location>
        <begin position="160"/>
        <end position="255"/>
    </location>
</feature>
<feature type="disulfide bond" evidence="18">
    <location>
        <begin position="1498"/>
        <end position="1541"/>
    </location>
</feature>
<dbReference type="InterPro" id="IPR013106">
    <property type="entry name" value="Ig_V-set"/>
</dbReference>
<evidence type="ECO:0000259" key="23">
    <source>
        <dbReference type="PROSITE" id="PS50041"/>
    </source>
</evidence>
<feature type="disulfide bond" evidence="19">
    <location>
        <begin position="206"/>
        <end position="227"/>
    </location>
</feature>
<dbReference type="FunFam" id="3.10.100.10:FF:000001">
    <property type="entry name" value="Hyaluronan proteoglycan link protein 1"/>
    <property type="match status" value="1"/>
</dbReference>
<reference evidence="28" key="1">
    <citation type="submission" date="2025-08" db="UniProtKB">
        <authorList>
            <consortium name="RefSeq"/>
        </authorList>
    </citation>
    <scope>IDENTIFICATION</scope>
</reference>
<evidence type="ECO:0000256" key="14">
    <source>
        <dbReference type="ARBA" id="ARBA00038272"/>
    </source>
</evidence>
<keyword evidence="18" id="KW-0768">Sushi</keyword>
<dbReference type="FunFam" id="2.10.25.10:FF:000066">
    <property type="entry name" value="FAT atypical cadherin 4"/>
    <property type="match status" value="1"/>
</dbReference>
<dbReference type="Pfam" id="PF00059">
    <property type="entry name" value="Lectin_C"/>
    <property type="match status" value="1"/>
</dbReference>
<dbReference type="SUPFAM" id="SSF48726">
    <property type="entry name" value="Immunoglobulin"/>
    <property type="match status" value="1"/>
</dbReference>
<comment type="caution">
    <text evidence="17">Lacks conserved residue(s) required for the propagation of feature annotation.</text>
</comment>
<evidence type="ECO:0000256" key="8">
    <source>
        <dbReference type="ARBA" id="ARBA00022737"/>
    </source>
</evidence>
<dbReference type="PROSITE" id="PS50835">
    <property type="entry name" value="IG_LIKE"/>
    <property type="match status" value="1"/>
</dbReference>
<dbReference type="GO" id="GO:0005540">
    <property type="term" value="F:hyaluronic acid binding"/>
    <property type="evidence" value="ECO:0007669"/>
    <property type="project" value="UniProtKB-KW"/>
</dbReference>
<dbReference type="FunFam" id="3.10.100.10:FF:000003">
    <property type="entry name" value="Versican core protein"/>
    <property type="match status" value="1"/>
</dbReference>
<feature type="domain" description="Link" evidence="26">
    <location>
        <begin position="260"/>
        <end position="357"/>
    </location>
</feature>
<keyword evidence="11" id="KW-0325">Glycoprotein</keyword>
<keyword evidence="13" id="KW-0393">Immunoglobulin domain</keyword>
<feature type="region of interest" description="Disordered" evidence="20">
    <location>
        <begin position="1238"/>
        <end position="1260"/>
    </location>
</feature>
<dbReference type="InterPro" id="IPR016187">
    <property type="entry name" value="CTDL_fold"/>
</dbReference>
<dbReference type="InterPro" id="IPR013783">
    <property type="entry name" value="Ig-like_fold"/>
</dbReference>
<dbReference type="FunFam" id="2.10.70.10:FF:000003">
    <property type="entry name" value="Versican core protein"/>
    <property type="match status" value="1"/>
</dbReference>
<dbReference type="SMART" id="SM00181">
    <property type="entry name" value="EGF"/>
    <property type="match status" value="1"/>
</dbReference>
<feature type="disulfide bond" evidence="17">
    <location>
        <begin position="1355"/>
        <end position="1364"/>
    </location>
</feature>
<dbReference type="GO" id="GO:0005615">
    <property type="term" value="C:extracellular space"/>
    <property type="evidence" value="ECO:0007669"/>
    <property type="project" value="TreeGrafter"/>
</dbReference>
<dbReference type="GO" id="GO:0002052">
    <property type="term" value="P:positive regulation of neuroblast proliferation"/>
    <property type="evidence" value="ECO:0007669"/>
    <property type="project" value="TreeGrafter"/>
</dbReference>
<dbReference type="CDD" id="cd03588">
    <property type="entry name" value="CLECT_CSPGs"/>
    <property type="match status" value="1"/>
</dbReference>
<dbReference type="Pfam" id="PF00193">
    <property type="entry name" value="Xlink"/>
    <property type="match status" value="4"/>
</dbReference>
<evidence type="ECO:0000256" key="20">
    <source>
        <dbReference type="SAM" id="MobiDB-lite"/>
    </source>
</evidence>
<feature type="domain" description="Link" evidence="26">
    <location>
        <begin position="454"/>
        <end position="549"/>
    </location>
</feature>
<accession>A0A8M1HC48</accession>
<protein>
    <recommendedName>
        <fullName evidence="15">Aggrecan core protein</fullName>
    </recommendedName>
    <alternativeName>
        <fullName evidence="16">Cartilage-specific proteoglycan core protein</fullName>
    </alternativeName>
</protein>
<keyword evidence="8" id="KW-0677">Repeat</keyword>
<feature type="compositionally biased region" description="Gly residues" evidence="20">
    <location>
        <begin position="895"/>
        <end position="907"/>
    </location>
</feature>
<feature type="disulfide bond" evidence="19">
    <location>
        <begin position="598"/>
        <end position="619"/>
    </location>
</feature>
<feature type="domain" description="Link" evidence="26">
    <location>
        <begin position="555"/>
        <end position="651"/>
    </location>
</feature>
<feature type="domain" description="Ig-like" evidence="24">
    <location>
        <begin position="32"/>
        <end position="153"/>
    </location>
</feature>
<dbReference type="PANTHER" id="PTHR22804">
    <property type="entry name" value="AGGRECAN/VERSICAN PROTEOGLYCAN"/>
    <property type="match status" value="1"/>
</dbReference>
<dbReference type="SMART" id="SM00406">
    <property type="entry name" value="IGv"/>
    <property type="match status" value="1"/>
</dbReference>
<dbReference type="CDD" id="cd03517">
    <property type="entry name" value="Link_domain_CSPGs_modules_1_3"/>
    <property type="match status" value="2"/>
</dbReference>
<dbReference type="Proteomes" id="UP000515150">
    <property type="component" value="Chromosome 3"/>
</dbReference>
<evidence type="ECO:0000256" key="21">
    <source>
        <dbReference type="SAM" id="SignalP"/>
    </source>
</evidence>
<evidence type="ECO:0000259" key="22">
    <source>
        <dbReference type="PROSITE" id="PS50026"/>
    </source>
</evidence>
<evidence type="ECO:0000256" key="15">
    <source>
        <dbReference type="ARBA" id="ARBA00039399"/>
    </source>
</evidence>
<feature type="compositionally biased region" description="Polar residues" evidence="20">
    <location>
        <begin position="789"/>
        <end position="808"/>
    </location>
</feature>
<feature type="domain" description="EGF-like" evidence="22">
    <location>
        <begin position="1329"/>
        <end position="1365"/>
    </location>
</feature>
<dbReference type="SMART" id="SM00409">
    <property type="entry name" value="IG"/>
    <property type="match status" value="1"/>
</dbReference>
<feature type="disulfide bond" evidence="19">
    <location>
        <begin position="500"/>
        <end position="521"/>
    </location>
</feature>
<dbReference type="Gene3D" id="3.10.100.10">
    <property type="entry name" value="Mannose-Binding Protein A, subunit A"/>
    <property type="match status" value="5"/>
</dbReference>
<feature type="domain" description="Sushi" evidence="25">
    <location>
        <begin position="1496"/>
        <end position="1556"/>
    </location>
</feature>
<comment type="similarity">
    <text evidence="14">Belongs to the HAPLN family.</text>
</comment>
<dbReference type="FunFam" id="3.10.100.10:FF:000011">
    <property type="entry name" value="Aggrecan core protein"/>
    <property type="match status" value="1"/>
</dbReference>
<dbReference type="InterPro" id="IPR036179">
    <property type="entry name" value="Ig-like_dom_sf"/>
</dbReference>
<dbReference type="InterPro" id="IPR001304">
    <property type="entry name" value="C-type_lectin-like"/>
</dbReference>
<evidence type="ECO:0000259" key="26">
    <source>
        <dbReference type="PROSITE" id="PS50963"/>
    </source>
</evidence>
<comment type="subcellular location">
    <subcellularLocation>
        <location evidence="1">Secreted</location>
        <location evidence="1">Extracellular space</location>
        <location evidence="1">Extracellular matrix</location>
    </subcellularLocation>
</comment>
<dbReference type="PROSITE" id="PS00022">
    <property type="entry name" value="EGF_1"/>
    <property type="match status" value="1"/>
</dbReference>
<proteinExistence type="inferred from homology"/>
<dbReference type="Gene3D" id="2.60.40.10">
    <property type="entry name" value="Immunoglobulins"/>
    <property type="match status" value="1"/>
</dbReference>
<evidence type="ECO:0000256" key="2">
    <source>
        <dbReference type="ARBA" id="ARBA00006838"/>
    </source>
</evidence>
<keyword evidence="7 21" id="KW-0732">Signal</keyword>
<dbReference type="PRINTS" id="PR01265">
    <property type="entry name" value="LINKMODULE"/>
</dbReference>
<dbReference type="InterPro" id="IPR000742">
    <property type="entry name" value="EGF"/>
</dbReference>
<dbReference type="Pfam" id="PF00008">
    <property type="entry name" value="EGF"/>
    <property type="match status" value="1"/>
</dbReference>
<dbReference type="InterPro" id="IPR018378">
    <property type="entry name" value="C-type_lectin_CS"/>
</dbReference>
<keyword evidence="9" id="KW-0654">Proteoglycan</keyword>
<dbReference type="CDD" id="cd00033">
    <property type="entry name" value="CCP"/>
    <property type="match status" value="1"/>
</dbReference>
<dbReference type="GO" id="GO:0001501">
    <property type="term" value="P:skeletal system development"/>
    <property type="evidence" value="ECO:0007669"/>
    <property type="project" value="TreeGrafter"/>
</dbReference>
<evidence type="ECO:0000256" key="18">
    <source>
        <dbReference type="PROSITE-ProRule" id="PRU00302"/>
    </source>
</evidence>
<evidence type="ECO:0000313" key="28">
    <source>
        <dbReference type="RefSeq" id="XP_040926031.1"/>
    </source>
</evidence>
<dbReference type="SUPFAM" id="SSF56436">
    <property type="entry name" value="C-type lectin-like"/>
    <property type="match status" value="5"/>
</dbReference>
<dbReference type="SMART" id="SM00445">
    <property type="entry name" value="LINK"/>
    <property type="match status" value="4"/>
</dbReference>
<dbReference type="PROSITE" id="PS50026">
    <property type="entry name" value="EGF_3"/>
    <property type="match status" value="1"/>
</dbReference>
<dbReference type="GO" id="GO:0072534">
    <property type="term" value="C:perineuronal net"/>
    <property type="evidence" value="ECO:0007669"/>
    <property type="project" value="TreeGrafter"/>
</dbReference>
<dbReference type="InterPro" id="IPR003599">
    <property type="entry name" value="Ig_sub"/>
</dbReference>
<evidence type="ECO:0000256" key="11">
    <source>
        <dbReference type="ARBA" id="ARBA00023180"/>
    </source>
</evidence>
<feature type="signal peptide" evidence="21">
    <location>
        <begin position="1"/>
        <end position="17"/>
    </location>
</feature>
<dbReference type="PROSITE" id="PS01241">
    <property type="entry name" value="LINK_1"/>
    <property type="match status" value="4"/>
</dbReference>
<evidence type="ECO:0000256" key="3">
    <source>
        <dbReference type="ARBA" id="ARBA00022525"/>
    </source>
</evidence>
<comment type="similarity">
    <text evidence="2">Belongs to the aggrecan/versican proteoglycan family.</text>
</comment>
<dbReference type="Gene3D" id="2.10.25.10">
    <property type="entry name" value="Laminin"/>
    <property type="match status" value="1"/>
</dbReference>
<keyword evidence="10 17" id="KW-1015">Disulfide bond</keyword>
<evidence type="ECO:0000259" key="25">
    <source>
        <dbReference type="PROSITE" id="PS50923"/>
    </source>
</evidence>
<dbReference type="GeneID" id="114852303"/>
<dbReference type="Pfam" id="PF00084">
    <property type="entry name" value="Sushi"/>
    <property type="match status" value="1"/>
</dbReference>
<evidence type="ECO:0000256" key="9">
    <source>
        <dbReference type="ARBA" id="ARBA00022974"/>
    </source>
</evidence>
<feature type="region of interest" description="Disordered" evidence="20">
    <location>
        <begin position="692"/>
        <end position="764"/>
    </location>
</feature>
<dbReference type="PROSITE" id="PS00615">
    <property type="entry name" value="C_TYPE_LECTIN_1"/>
    <property type="match status" value="1"/>
</dbReference>
<dbReference type="Pfam" id="PF07686">
    <property type="entry name" value="V-set"/>
    <property type="match status" value="1"/>
</dbReference>
<evidence type="ECO:0000313" key="27">
    <source>
        <dbReference type="Proteomes" id="UP000515150"/>
    </source>
</evidence>
<dbReference type="OrthoDB" id="418245at2759"/>
<evidence type="ECO:0000259" key="24">
    <source>
        <dbReference type="PROSITE" id="PS50835"/>
    </source>
</evidence>
<dbReference type="CDD" id="cd00054">
    <property type="entry name" value="EGF_CA"/>
    <property type="match status" value="1"/>
</dbReference>
<dbReference type="InterPro" id="IPR000538">
    <property type="entry name" value="Link_dom"/>
</dbReference>
<dbReference type="Gene3D" id="2.10.70.10">
    <property type="entry name" value="Complement Module, domain 1"/>
    <property type="match status" value="1"/>
</dbReference>
<dbReference type="GO" id="GO:0007417">
    <property type="term" value="P:central nervous system development"/>
    <property type="evidence" value="ECO:0007669"/>
    <property type="project" value="TreeGrafter"/>
</dbReference>
<dbReference type="SMART" id="SM00034">
    <property type="entry name" value="CLECT"/>
    <property type="match status" value="1"/>
</dbReference>
<dbReference type="RefSeq" id="XP_040926031.1">
    <property type="nucleotide sequence ID" value="XM_041070097.2"/>
</dbReference>
<feature type="disulfide bond" evidence="19">
    <location>
        <begin position="304"/>
        <end position="325"/>
    </location>
</feature>
<keyword evidence="27" id="KW-1185">Reference proteome</keyword>
<evidence type="ECO:0000256" key="12">
    <source>
        <dbReference type="ARBA" id="ARBA00023290"/>
    </source>
</evidence>
<evidence type="ECO:0000256" key="10">
    <source>
        <dbReference type="ARBA" id="ARBA00023157"/>
    </source>
</evidence>
<feature type="region of interest" description="Disordered" evidence="20">
    <location>
        <begin position="780"/>
        <end position="840"/>
    </location>
</feature>
<evidence type="ECO:0000256" key="19">
    <source>
        <dbReference type="PROSITE-ProRule" id="PRU00323"/>
    </source>
</evidence>
<dbReference type="KEGG" id="bspl:114852303"/>
<evidence type="ECO:0000256" key="5">
    <source>
        <dbReference type="ARBA" id="ARBA00022536"/>
    </source>
</evidence>
<dbReference type="GO" id="GO:0005509">
    <property type="term" value="F:calcium ion binding"/>
    <property type="evidence" value="ECO:0007669"/>
    <property type="project" value="InterPro"/>
</dbReference>
<dbReference type="PROSITE" id="PS50963">
    <property type="entry name" value="LINK_2"/>
    <property type="match status" value="4"/>
</dbReference>
<dbReference type="PANTHER" id="PTHR22804:SF54">
    <property type="match status" value="1"/>
</dbReference>
<dbReference type="SMART" id="SM00179">
    <property type="entry name" value="EGF_CA"/>
    <property type="match status" value="1"/>
</dbReference>
<dbReference type="CDD" id="cd03520">
    <property type="entry name" value="Link_domain_CSPGs_modules_2_4"/>
    <property type="match status" value="2"/>
</dbReference>
<dbReference type="InterPro" id="IPR016186">
    <property type="entry name" value="C-type_lectin-like/link_sf"/>
</dbReference>
<dbReference type="InterPro" id="IPR050691">
    <property type="entry name" value="Hyaluronan_bind_Proteoglycan"/>
</dbReference>
<dbReference type="InterPro" id="IPR001881">
    <property type="entry name" value="EGF-like_Ca-bd_dom"/>
</dbReference>
<feature type="region of interest" description="Disordered" evidence="20">
    <location>
        <begin position="888"/>
        <end position="932"/>
    </location>
</feature>
<dbReference type="SUPFAM" id="SSF57535">
    <property type="entry name" value="Complement control module/SCR domain"/>
    <property type="match status" value="1"/>
</dbReference>
<feature type="domain" description="C-type lectin" evidence="23">
    <location>
        <begin position="1378"/>
        <end position="1492"/>
    </location>
</feature>
<dbReference type="PROSITE" id="PS50923">
    <property type="entry name" value="SUSHI"/>
    <property type="match status" value="1"/>
</dbReference>
<keyword evidence="3" id="KW-0964">Secreted</keyword>
<evidence type="ECO:0000256" key="17">
    <source>
        <dbReference type="PROSITE-ProRule" id="PRU00076"/>
    </source>
</evidence>
<dbReference type="SMART" id="SM00032">
    <property type="entry name" value="CCP"/>
    <property type="match status" value="1"/>
</dbReference>
<evidence type="ECO:0000256" key="16">
    <source>
        <dbReference type="ARBA" id="ARBA00042947"/>
    </source>
</evidence>
<dbReference type="InterPro" id="IPR035976">
    <property type="entry name" value="Sushi/SCR/CCP_sf"/>
</dbReference>
<feature type="region of interest" description="Disordered" evidence="20">
    <location>
        <begin position="393"/>
        <end position="419"/>
    </location>
</feature>
<feature type="disulfide bond" evidence="18">
    <location>
        <begin position="1527"/>
        <end position="1554"/>
    </location>
</feature>
<feature type="compositionally biased region" description="Low complexity" evidence="20">
    <location>
        <begin position="723"/>
        <end position="764"/>
    </location>
</feature>